<reference evidence="2 3" key="1">
    <citation type="submission" date="2020-05" db="EMBL/GenBank/DDBJ databases">
        <title>Paenibacillus glebae, sp. nov., Paenibacillus humi sp. nov., Paenibacillus pedi sp. nov., Paenibacillus terrestris sp. nov. and Paenibacillus terricola sp. nov., isolated from a forest top soil sample.</title>
        <authorList>
            <person name="Qi S."/>
            <person name="Carlier A."/>
            <person name="Cnockaert M."/>
            <person name="Vandamme P."/>
        </authorList>
    </citation>
    <scope>NUCLEOTIDE SEQUENCE [LARGE SCALE GENOMIC DNA]</scope>
    <source>
        <strain evidence="2 3">LMG 29502</strain>
    </source>
</reference>
<accession>A0ABX2DX61</accession>
<keyword evidence="1" id="KW-0663">Pyridoxal phosphate</keyword>
<dbReference type="Gene3D" id="3.40.640.10">
    <property type="entry name" value="Type I PLP-dependent aspartate aminotransferase-like (Major domain)"/>
    <property type="match status" value="1"/>
</dbReference>
<dbReference type="InterPro" id="IPR015422">
    <property type="entry name" value="PyrdxlP-dep_Trfase_small"/>
</dbReference>
<evidence type="ECO:0000256" key="1">
    <source>
        <dbReference type="RuleBase" id="RU004508"/>
    </source>
</evidence>
<dbReference type="Gene3D" id="3.90.1150.10">
    <property type="entry name" value="Aspartate Aminotransferase, domain 1"/>
    <property type="match status" value="1"/>
</dbReference>
<dbReference type="NCBIfam" id="NF011936">
    <property type="entry name" value="PRK15407.1"/>
    <property type="match status" value="1"/>
</dbReference>
<dbReference type="CDD" id="cd00616">
    <property type="entry name" value="AHBA_syn"/>
    <property type="match status" value="1"/>
</dbReference>
<dbReference type="Pfam" id="PF01041">
    <property type="entry name" value="DegT_DnrJ_EryC1"/>
    <property type="match status" value="1"/>
</dbReference>
<evidence type="ECO:0000313" key="2">
    <source>
        <dbReference type="EMBL" id="NQX49283.1"/>
    </source>
</evidence>
<comment type="caution">
    <text evidence="2">The sequence shown here is derived from an EMBL/GenBank/DDBJ whole genome shotgun (WGS) entry which is preliminary data.</text>
</comment>
<evidence type="ECO:0000313" key="3">
    <source>
        <dbReference type="Proteomes" id="UP000711047"/>
    </source>
</evidence>
<dbReference type="PIRSF" id="PIRSF000390">
    <property type="entry name" value="PLP_StrS"/>
    <property type="match status" value="1"/>
</dbReference>
<proteinExistence type="inferred from homology"/>
<dbReference type="PANTHER" id="PTHR30244">
    <property type="entry name" value="TRANSAMINASE"/>
    <property type="match status" value="1"/>
</dbReference>
<dbReference type="Proteomes" id="UP000711047">
    <property type="component" value="Unassembled WGS sequence"/>
</dbReference>
<comment type="similarity">
    <text evidence="1">Belongs to the DegT/DnrJ/EryC1 family.</text>
</comment>
<dbReference type="EMBL" id="JABMKX010000023">
    <property type="protein sequence ID" value="NQX49283.1"/>
    <property type="molecule type" value="Genomic_DNA"/>
</dbReference>
<sequence length="418" mass="46098">MELSALYYREQRPEHSFRPGVDMIPASGKVFDEQELVGLVNASLDYCLSEGDQAARFERRLAKTTGTRSSLLVNSGTSANRLALSALTSPYLGARRLQPGDEVITIASRFPGTVIPILQHGLVPVFVDVTLPAYSMETELLDQAVTEKTKAVMVAHTLGNPFDIEYVKQFADRHSLWLIEDAGDALGSMYRGQPVGSFGDLATLSFFPGQQITMGEGGAVLTSSSLLKQIVESLRDLGNASPHAYKNAPAEMGRAPGGYAGSSLLIPMSFHLHAADLHAAIGLTQLHKLPEFSRKRREHFQFLYHALEPLQYALHLPEETPGSEPNWLGFPLTVKEHSPIGRNELIQSLEEHRVGTRLLFPGPSLEQFQYSTATYRIVGPLTNTNTVRNRSFWIGLHPGLTEEMLSYSADVIHKLFTM</sequence>
<dbReference type="SUPFAM" id="SSF53383">
    <property type="entry name" value="PLP-dependent transferases"/>
    <property type="match status" value="1"/>
</dbReference>
<organism evidence="2 3">
    <name type="scientific">Paenibacillus tritici</name>
    <dbReference type="NCBI Taxonomy" id="1873425"/>
    <lineage>
        <taxon>Bacteria</taxon>
        <taxon>Bacillati</taxon>
        <taxon>Bacillota</taxon>
        <taxon>Bacilli</taxon>
        <taxon>Bacillales</taxon>
        <taxon>Paenibacillaceae</taxon>
        <taxon>Paenibacillus</taxon>
    </lineage>
</organism>
<gene>
    <name evidence="2" type="primary">rfbH</name>
    <name evidence="2" type="ORF">HQN87_28590</name>
</gene>
<dbReference type="PANTHER" id="PTHR30244:SF34">
    <property type="entry name" value="DTDP-4-AMINO-4,6-DIDEOXYGALACTOSE TRANSAMINASE"/>
    <property type="match status" value="1"/>
</dbReference>
<dbReference type="InterPro" id="IPR000653">
    <property type="entry name" value="DegT/StrS_aminotransferase"/>
</dbReference>
<dbReference type="InterPro" id="IPR015424">
    <property type="entry name" value="PyrdxlP-dep_Trfase"/>
</dbReference>
<dbReference type="InterPro" id="IPR015421">
    <property type="entry name" value="PyrdxlP-dep_Trfase_major"/>
</dbReference>
<keyword evidence="3" id="KW-1185">Reference proteome</keyword>
<protein>
    <submittedName>
        <fullName evidence="2">Lipopolysaccharide biosynthesis protein RfbH</fullName>
    </submittedName>
</protein>
<name>A0ABX2DX61_9BACL</name>